<evidence type="ECO:0000256" key="2">
    <source>
        <dbReference type="ARBA" id="ARBA00022419"/>
    </source>
</evidence>
<dbReference type="EMBL" id="CP094358">
    <property type="protein sequence ID" value="UOB19104.1"/>
    <property type="molecule type" value="Genomic_DNA"/>
</dbReference>
<dbReference type="GO" id="GO:0005829">
    <property type="term" value="C:cytosol"/>
    <property type="evidence" value="ECO:0007669"/>
    <property type="project" value="TreeGrafter"/>
</dbReference>
<evidence type="ECO:0000313" key="4">
    <source>
        <dbReference type="EMBL" id="UOB19104.1"/>
    </source>
</evidence>
<comment type="function">
    <text evidence="1">Forms oxaloacetate, a four-carbon dicarboxylic acid source for the tricarboxylic acid cycle.</text>
</comment>
<dbReference type="SUPFAM" id="SSF51621">
    <property type="entry name" value="Phosphoenolpyruvate/pyruvate domain"/>
    <property type="match status" value="1"/>
</dbReference>
<keyword evidence="4" id="KW-0456">Lyase</keyword>
<dbReference type="PANTHER" id="PTHR30523">
    <property type="entry name" value="PHOSPHOENOLPYRUVATE CARBOXYLASE"/>
    <property type="match status" value="1"/>
</dbReference>
<protein>
    <recommendedName>
        <fullName evidence="2">Phosphoenolpyruvate carboxylase</fullName>
    </recommendedName>
</protein>
<dbReference type="InterPro" id="IPR015813">
    <property type="entry name" value="Pyrv/PenolPyrv_kinase-like_dom"/>
</dbReference>
<evidence type="ECO:0000256" key="3">
    <source>
        <dbReference type="PROSITE-ProRule" id="PRU10112"/>
    </source>
</evidence>
<dbReference type="KEGG" id="fbm:MQE35_07350"/>
<dbReference type="PROSITE" id="PS00393">
    <property type="entry name" value="PEPCASE_2"/>
    <property type="match status" value="1"/>
</dbReference>
<name>A0A9E7D4M7_9FLAO</name>
<dbReference type="GO" id="GO:0015977">
    <property type="term" value="P:carbon fixation"/>
    <property type="evidence" value="ECO:0007669"/>
    <property type="project" value="InterPro"/>
</dbReference>
<dbReference type="GO" id="GO:0008964">
    <property type="term" value="F:phosphoenolpyruvate carboxylase activity"/>
    <property type="evidence" value="ECO:0007669"/>
    <property type="project" value="InterPro"/>
</dbReference>
<dbReference type="Gene3D" id="1.20.1440.90">
    <property type="entry name" value="Phosphoenolpyruvate/pyruvate domain"/>
    <property type="match status" value="1"/>
</dbReference>
<organism evidence="4 5">
    <name type="scientific">Abyssalbus ytuae</name>
    <dbReference type="NCBI Taxonomy" id="2926907"/>
    <lineage>
        <taxon>Bacteria</taxon>
        <taxon>Pseudomonadati</taxon>
        <taxon>Bacteroidota</taxon>
        <taxon>Flavobacteriia</taxon>
        <taxon>Flavobacteriales</taxon>
        <taxon>Flavobacteriaceae</taxon>
        <taxon>Abyssalbus</taxon>
    </lineage>
</organism>
<sequence length="899" mass="103196">MENNNPFQKITDDRNFIIECYVEMLSRINEYDVIKLIKDNDFFESDHNHLTSDKIIQSLSIYFQLMTLVEENAATQYRRKMENQENITSIRGSWAEAFKLWKEQGITEDEMLSAISGTNVIPVLTAHPTEAKRVTVIEIHRELYLLLVQRENTSLSNLEQDTIKENIISLLERWWRTGEIYLEKPSINDERSNIIHYLGKVFPTVLEKSDQQLKSSWIEMGLTPDKIKNPDVFPKINFGSWVGGDRDGHPFVTPRITQETLLLHRKTSLLLIKKQLVNLIIRISISALSNPVPYLLSEAIEKKSKALGIKGENAVKRNPYEPWRQYVSLLVAKLENTISNDFSDSYSHYKSSKDLQDDLKFLRDILIDNGMKGIAEDLLFPIERTVKCFGFHLAKLDIRQNSTFHDKAISQILKTNGEKDFDFENWNEEKRVSYLNKVLDSNTPITDVTVSYGAEADNVLDCYRVVRHYINQYGSDGIGSFIISMTHNLSDLLVVYLLMKETQLLNTNIRVVPLLETIEDLHDGTTILKKFLQHPVTKERASKLAYKQEVMLGYSDSNKDGGTIASKWNLFKAEQELSEVGRKNDIKVYFFHGTGGTISRGGGKYHRFLESMPVNTVSGTIKITIQGETVAQQFGNPLTATYNLNALASGVARQTLLSKSKAGKNPYPFETMEFLSQKSYQHHRNLIETPGFINFYSKATCIDVLERSKIGSRPARRTGTRTLSDLRAIPWVFSWNLSRITITGWYGLGESLKTLKTEKPEAFEGLKKSINDWTFFKFLIIQTETNLIQSNTEMMNLYANLDENTGEREVFMDKILTDFENGINLIAELFGEQAATRREGQYDNLKWRNDKLKVLHQLHIRYLKQWRDITDENSTEKEKILTKLLSLINSLSSGLKNTG</sequence>
<dbReference type="GO" id="GO:0006099">
    <property type="term" value="P:tricarboxylic acid cycle"/>
    <property type="evidence" value="ECO:0007669"/>
    <property type="project" value="InterPro"/>
</dbReference>
<dbReference type="Pfam" id="PF00311">
    <property type="entry name" value="PEPcase"/>
    <property type="match status" value="1"/>
</dbReference>
<dbReference type="InterPro" id="IPR033129">
    <property type="entry name" value="PEPCASE_His_AS"/>
</dbReference>
<evidence type="ECO:0000313" key="5">
    <source>
        <dbReference type="Proteomes" id="UP000831290"/>
    </source>
</evidence>
<keyword evidence="5" id="KW-1185">Reference proteome</keyword>
<proteinExistence type="predicted"/>
<dbReference type="PRINTS" id="PR00150">
    <property type="entry name" value="PEPCARBXLASE"/>
</dbReference>
<dbReference type="RefSeq" id="WP_255845721.1">
    <property type="nucleotide sequence ID" value="NZ_CP094358.1"/>
</dbReference>
<feature type="active site" evidence="3">
    <location>
        <position position="559"/>
    </location>
</feature>
<gene>
    <name evidence="4" type="ORF">MQE35_07350</name>
</gene>
<dbReference type="Proteomes" id="UP000831290">
    <property type="component" value="Chromosome"/>
</dbReference>
<accession>A0A9E7D4M7</accession>
<dbReference type="PANTHER" id="PTHR30523:SF32">
    <property type="entry name" value="PHOSPHOENOLPYRUVATE CARBOXYLASE"/>
    <property type="match status" value="1"/>
</dbReference>
<evidence type="ECO:0000256" key="1">
    <source>
        <dbReference type="ARBA" id="ARBA00003670"/>
    </source>
</evidence>
<dbReference type="AlphaFoldDB" id="A0A9E7D4M7"/>
<reference evidence="4" key="1">
    <citation type="submission" date="2022-03" db="EMBL/GenBank/DDBJ databases">
        <title>Description of Abyssus ytuae gen. nov., sp. nov., a novel member of the family Flavobacteriaceae isolated from the sediment of Mariana Trench.</title>
        <authorList>
            <person name="Zhang J."/>
            <person name="Xu X."/>
        </authorList>
    </citation>
    <scope>NUCLEOTIDE SEQUENCE</scope>
    <source>
        <strain evidence="4">MT3330</strain>
    </source>
</reference>
<dbReference type="InterPro" id="IPR021135">
    <property type="entry name" value="PEP_COase"/>
</dbReference>